<reference evidence="1" key="1">
    <citation type="submission" date="2020-03" db="EMBL/GenBank/DDBJ databases">
        <authorList>
            <person name="Weist P."/>
        </authorList>
    </citation>
    <scope>NUCLEOTIDE SEQUENCE</scope>
</reference>
<organism evidence="1 2">
    <name type="scientific">Pleuronectes platessa</name>
    <name type="common">European plaice</name>
    <dbReference type="NCBI Taxonomy" id="8262"/>
    <lineage>
        <taxon>Eukaryota</taxon>
        <taxon>Metazoa</taxon>
        <taxon>Chordata</taxon>
        <taxon>Craniata</taxon>
        <taxon>Vertebrata</taxon>
        <taxon>Euteleostomi</taxon>
        <taxon>Actinopterygii</taxon>
        <taxon>Neopterygii</taxon>
        <taxon>Teleostei</taxon>
        <taxon>Neoteleostei</taxon>
        <taxon>Acanthomorphata</taxon>
        <taxon>Carangaria</taxon>
        <taxon>Pleuronectiformes</taxon>
        <taxon>Pleuronectoidei</taxon>
        <taxon>Pleuronectidae</taxon>
        <taxon>Pleuronectes</taxon>
    </lineage>
</organism>
<dbReference type="EMBL" id="CADEAL010004508">
    <property type="protein sequence ID" value="CAB1461089.1"/>
    <property type="molecule type" value="Genomic_DNA"/>
</dbReference>
<evidence type="ECO:0000313" key="2">
    <source>
        <dbReference type="Proteomes" id="UP001153269"/>
    </source>
</evidence>
<proteinExistence type="predicted"/>
<accession>A0A9N7W109</accession>
<dbReference type="Proteomes" id="UP001153269">
    <property type="component" value="Unassembled WGS sequence"/>
</dbReference>
<evidence type="ECO:0000313" key="1">
    <source>
        <dbReference type="EMBL" id="CAB1461089.1"/>
    </source>
</evidence>
<gene>
    <name evidence="1" type="ORF">PLEPLA_LOCUS48964</name>
</gene>
<name>A0A9N7W109_PLEPL</name>
<dbReference type="AlphaFoldDB" id="A0A9N7W109"/>
<sequence length="100" mass="11011">MLQRSSEADNVPPTLPQGRLLQWSVLIWVSSRRVLQGSAVLTVVLQGSAVSHLLVTSMDAGNTDTSSVSTDRDTLLCGDRHIYRSIDKLDIVLASWETQF</sequence>
<protein>
    <submittedName>
        <fullName evidence="1">Uncharacterized protein</fullName>
    </submittedName>
</protein>
<comment type="caution">
    <text evidence="1">The sequence shown here is derived from an EMBL/GenBank/DDBJ whole genome shotgun (WGS) entry which is preliminary data.</text>
</comment>
<keyword evidence="2" id="KW-1185">Reference proteome</keyword>